<gene>
    <name evidence="1" type="ORF">AC578_4420</name>
</gene>
<evidence type="ECO:0000313" key="1">
    <source>
        <dbReference type="EMBL" id="KXT01009.1"/>
    </source>
</evidence>
<dbReference type="OrthoDB" id="2018619at2759"/>
<dbReference type="EMBL" id="LFZN01000063">
    <property type="protein sequence ID" value="KXT01009.1"/>
    <property type="molecule type" value="Genomic_DNA"/>
</dbReference>
<organism evidence="1 2">
    <name type="scientific">Pseudocercospora eumusae</name>
    <dbReference type="NCBI Taxonomy" id="321146"/>
    <lineage>
        <taxon>Eukaryota</taxon>
        <taxon>Fungi</taxon>
        <taxon>Dikarya</taxon>
        <taxon>Ascomycota</taxon>
        <taxon>Pezizomycotina</taxon>
        <taxon>Dothideomycetes</taxon>
        <taxon>Dothideomycetidae</taxon>
        <taxon>Mycosphaerellales</taxon>
        <taxon>Mycosphaerellaceae</taxon>
        <taxon>Pseudocercospora</taxon>
    </lineage>
</organism>
<evidence type="ECO:0000313" key="2">
    <source>
        <dbReference type="Proteomes" id="UP000070133"/>
    </source>
</evidence>
<sequence length="121" mass="13079">MRSSLAATTTQLRPDSPAILTSLRSHIQGALISVQPRVIEKSRKRPHVGISGLPLVTPALDTITSSTSIGIPENTPYVLLADDAVESSRDIIALLPSMKRHHLCTRRLKCGAIDMGSFLLQ</sequence>
<dbReference type="Proteomes" id="UP000070133">
    <property type="component" value="Unassembled WGS sequence"/>
</dbReference>
<reference evidence="1 2" key="1">
    <citation type="submission" date="2015-07" db="EMBL/GenBank/DDBJ databases">
        <title>Comparative genomics of the Sigatoka disease complex on banana suggests a link between parallel evolutionary changes in Pseudocercospora fijiensis and Pseudocercospora eumusae and increased virulence on the banana host.</title>
        <authorList>
            <person name="Chang T.-C."/>
            <person name="Salvucci A."/>
            <person name="Crous P.W."/>
            <person name="Stergiopoulos I."/>
        </authorList>
    </citation>
    <scope>NUCLEOTIDE SEQUENCE [LARGE SCALE GENOMIC DNA]</scope>
    <source>
        <strain evidence="1 2">CBS 114824</strain>
    </source>
</reference>
<proteinExistence type="predicted"/>
<dbReference type="AlphaFoldDB" id="A0A139HF67"/>
<dbReference type="EMBL" id="LFZN01000063">
    <property type="protein sequence ID" value="KXT01008.1"/>
    <property type="molecule type" value="Genomic_DNA"/>
</dbReference>
<accession>A0A139HF67</accession>
<comment type="caution">
    <text evidence="1">The sequence shown here is derived from an EMBL/GenBank/DDBJ whole genome shotgun (WGS) entry which is preliminary data.</text>
</comment>
<protein>
    <submittedName>
        <fullName evidence="1">Uncharacterized protein</fullName>
    </submittedName>
</protein>
<name>A0A139HF67_9PEZI</name>
<keyword evidence="2" id="KW-1185">Reference proteome</keyword>